<dbReference type="PROSITE" id="PS00237">
    <property type="entry name" value="G_PROTEIN_RECEP_F1_1"/>
    <property type="match status" value="1"/>
</dbReference>
<dbReference type="PANTHER" id="PTHR24240">
    <property type="entry name" value="OPSIN"/>
    <property type="match status" value="1"/>
</dbReference>
<evidence type="ECO:0000256" key="2">
    <source>
        <dbReference type="ARBA" id="ARBA00022692"/>
    </source>
</evidence>
<feature type="transmembrane region" description="Helical" evidence="8">
    <location>
        <begin position="289"/>
        <end position="310"/>
    </location>
</feature>
<dbReference type="InterPro" id="IPR050125">
    <property type="entry name" value="GPCR_opsins"/>
</dbReference>
<sequence length="366" mass="41519">MTTTPKSNILMRNVSYEILLLFLQTQSQNDATCIIFSTDAVDPLKGSLMKIIDIIAGVLICILNVLLVNGVRRCRRKGRSYTHNEKLVLLLSSVDLMIALVYLPLEIVTLLIIYPISCILINIEGFWLLFTLGLSGSIVSLISIERFIAIFNDKKCCGFKFNGVYAAIILCFHLLICSGLGIWRALFIHLNLQSQEPYFFFMVATYTISNIISVLVMNTLLLIKAKKKLRAKEIRVAQHDVVERRLTQTMILISISYTVSYFPAAATAFYYGVILYLNEFELYRSAGNILFWAIFCCKINALSNAFIYIIRSKNILNFYKDCIASILKKDAKHISQMQLPLRNVSTHAIPIAISVSENYKNVFCLK</sequence>
<keyword evidence="3 8" id="KW-1133">Transmembrane helix</keyword>
<proteinExistence type="predicted"/>
<dbReference type="Gene3D" id="1.20.1070.10">
    <property type="entry name" value="Rhodopsin 7-helix transmembrane proteins"/>
    <property type="match status" value="1"/>
</dbReference>
<dbReference type="GeneID" id="136091614"/>
<feature type="transmembrane region" description="Helical" evidence="8">
    <location>
        <begin position="48"/>
        <end position="67"/>
    </location>
</feature>
<feature type="transmembrane region" description="Helical" evidence="8">
    <location>
        <begin position="251"/>
        <end position="277"/>
    </location>
</feature>
<evidence type="ECO:0000256" key="8">
    <source>
        <dbReference type="SAM" id="Phobius"/>
    </source>
</evidence>
<feature type="transmembrane region" description="Helical" evidence="8">
    <location>
        <begin position="164"/>
        <end position="186"/>
    </location>
</feature>
<dbReference type="InterPro" id="IPR000276">
    <property type="entry name" value="GPCR_Rhodpsn"/>
</dbReference>
<evidence type="ECO:0000313" key="10">
    <source>
        <dbReference type="Proteomes" id="UP001652625"/>
    </source>
</evidence>
<gene>
    <name evidence="11" type="primary">LOC136091614</name>
</gene>
<dbReference type="SUPFAM" id="SSF81321">
    <property type="entry name" value="Family A G protein-coupled receptor-like"/>
    <property type="match status" value="1"/>
</dbReference>
<keyword evidence="6" id="KW-0675">Receptor</keyword>
<dbReference type="PROSITE" id="PS50262">
    <property type="entry name" value="G_PROTEIN_RECEP_F1_2"/>
    <property type="match status" value="1"/>
</dbReference>
<dbReference type="InterPro" id="IPR017452">
    <property type="entry name" value="GPCR_Rhodpsn_7TM"/>
</dbReference>
<reference evidence="11" key="1">
    <citation type="submission" date="2025-08" db="UniProtKB">
        <authorList>
            <consortium name="RefSeq"/>
        </authorList>
    </citation>
    <scope>IDENTIFICATION</scope>
</reference>
<feature type="transmembrane region" description="Helical" evidence="8">
    <location>
        <begin position="126"/>
        <end position="144"/>
    </location>
</feature>
<evidence type="ECO:0000256" key="7">
    <source>
        <dbReference type="ARBA" id="ARBA00023224"/>
    </source>
</evidence>
<evidence type="ECO:0000256" key="1">
    <source>
        <dbReference type="ARBA" id="ARBA00004141"/>
    </source>
</evidence>
<dbReference type="Proteomes" id="UP001652625">
    <property type="component" value="Chromosome 15"/>
</dbReference>
<keyword evidence="7" id="KW-0807">Transducer</keyword>
<protein>
    <submittedName>
        <fullName evidence="11">Uncharacterized protein LOC136091614</fullName>
    </submittedName>
</protein>
<keyword evidence="4" id="KW-0297">G-protein coupled receptor</keyword>
<keyword evidence="5 8" id="KW-0472">Membrane</keyword>
<evidence type="ECO:0000313" key="11">
    <source>
        <dbReference type="RefSeq" id="XP_065675392.1"/>
    </source>
</evidence>
<dbReference type="RefSeq" id="XP_065675392.1">
    <property type="nucleotide sequence ID" value="XM_065819320.1"/>
</dbReference>
<accession>A0ABM4DLI6</accession>
<name>A0ABM4DLI6_HYDVU</name>
<evidence type="ECO:0000256" key="4">
    <source>
        <dbReference type="ARBA" id="ARBA00023040"/>
    </source>
</evidence>
<evidence type="ECO:0000259" key="9">
    <source>
        <dbReference type="PROSITE" id="PS50262"/>
    </source>
</evidence>
<organism evidence="10 11">
    <name type="scientific">Hydra vulgaris</name>
    <name type="common">Hydra</name>
    <name type="synonym">Hydra attenuata</name>
    <dbReference type="NCBI Taxonomy" id="6087"/>
    <lineage>
        <taxon>Eukaryota</taxon>
        <taxon>Metazoa</taxon>
        <taxon>Cnidaria</taxon>
        <taxon>Hydrozoa</taxon>
        <taxon>Hydroidolina</taxon>
        <taxon>Anthoathecata</taxon>
        <taxon>Aplanulata</taxon>
        <taxon>Hydridae</taxon>
        <taxon>Hydra</taxon>
    </lineage>
</organism>
<evidence type="ECO:0000256" key="5">
    <source>
        <dbReference type="ARBA" id="ARBA00023136"/>
    </source>
</evidence>
<keyword evidence="10" id="KW-1185">Reference proteome</keyword>
<comment type="subcellular location">
    <subcellularLocation>
        <location evidence="1">Membrane</location>
        <topology evidence="1">Multi-pass membrane protein</topology>
    </subcellularLocation>
</comment>
<evidence type="ECO:0000256" key="6">
    <source>
        <dbReference type="ARBA" id="ARBA00023170"/>
    </source>
</evidence>
<evidence type="ECO:0000256" key="3">
    <source>
        <dbReference type="ARBA" id="ARBA00022989"/>
    </source>
</evidence>
<feature type="transmembrane region" description="Helical" evidence="8">
    <location>
        <begin position="198"/>
        <end position="223"/>
    </location>
</feature>
<keyword evidence="2 8" id="KW-0812">Transmembrane</keyword>
<feature type="transmembrane region" description="Helical" evidence="8">
    <location>
        <begin position="87"/>
        <end position="114"/>
    </location>
</feature>
<feature type="domain" description="G-protein coupled receptors family 1 profile" evidence="9">
    <location>
        <begin position="63"/>
        <end position="308"/>
    </location>
</feature>